<keyword evidence="6" id="KW-0175">Coiled coil</keyword>
<dbReference type="PATRIC" id="fig|1429438.4.peg.2090"/>
<dbReference type="SUPFAM" id="SSF46977">
    <property type="entry name" value="Succinate dehydrogenase/fumarate reductase flavoprotein C-terminal domain"/>
    <property type="match status" value="1"/>
</dbReference>
<evidence type="ECO:0000259" key="7">
    <source>
        <dbReference type="Pfam" id="PF00890"/>
    </source>
</evidence>
<dbReference type="PANTHER" id="PTHR11632:SF51">
    <property type="entry name" value="SUCCINATE DEHYDROGENASE [UBIQUINONE] FLAVOPROTEIN SUBUNIT, MITOCHONDRIAL"/>
    <property type="match status" value="1"/>
</dbReference>
<evidence type="ECO:0000256" key="4">
    <source>
        <dbReference type="ARBA" id="ARBA00023002"/>
    </source>
</evidence>
<dbReference type="GO" id="GO:0016491">
    <property type="term" value="F:oxidoreductase activity"/>
    <property type="evidence" value="ECO:0007669"/>
    <property type="project" value="UniProtKB-KW"/>
</dbReference>
<keyword evidence="10" id="KW-1185">Reference proteome</keyword>
<feature type="non-terminal residue" evidence="9">
    <location>
        <position position="1"/>
    </location>
</feature>
<dbReference type="InterPro" id="IPR036188">
    <property type="entry name" value="FAD/NAD-bd_sf"/>
</dbReference>
<feature type="coiled-coil region" evidence="6">
    <location>
        <begin position="342"/>
        <end position="369"/>
    </location>
</feature>
<dbReference type="PANTHER" id="PTHR11632">
    <property type="entry name" value="SUCCINATE DEHYDROGENASE 2 FLAVOPROTEIN SUBUNIT"/>
    <property type="match status" value="1"/>
</dbReference>
<dbReference type="Gene3D" id="3.90.700.10">
    <property type="entry name" value="Succinate dehydrogenase/fumarate reductase flavoprotein, catalytic domain"/>
    <property type="match status" value="1"/>
</dbReference>
<keyword evidence="3" id="KW-0274">FAD</keyword>
<dbReference type="SUPFAM" id="SSF56425">
    <property type="entry name" value="Succinate dehydrogenase/fumarate reductase flavoprotein, catalytic domain"/>
    <property type="match status" value="1"/>
</dbReference>
<evidence type="ECO:0008006" key="11">
    <source>
        <dbReference type="Google" id="ProtNLM"/>
    </source>
</evidence>
<accession>W4LTF2</accession>
<dbReference type="Gene3D" id="1.20.58.100">
    <property type="entry name" value="Fumarate reductase/succinate dehydrogenase flavoprotein-like, C-terminal domain"/>
    <property type="match status" value="1"/>
</dbReference>
<dbReference type="InterPro" id="IPR037099">
    <property type="entry name" value="Fum_R/Succ_DH_flav-like_C_sf"/>
</dbReference>
<keyword evidence="2" id="KW-0285">Flavoprotein</keyword>
<dbReference type="HOGENOM" id="CLU_720618_0_0_7"/>
<sequence>HQKAFAGQSFDRTVHRGDLTGIEIMSRLMEQVMRRGIPALEDHRAIALLPSSDGHRIAGALMLDIRRGAFIVVQAKATLLATGAGPTMYKIAAPSAEKTTDGLAMAYRAGANCMDMEMVQFHPTGLLVGESGISGTVLEEGLRGVGGYLLNGLMERYMANYDPRRLERSTRDVVSRSSYLEIMAGRGSTHGGVYIDVSHLGAEFVETNFPGMVERCRDVGFDLAREAVEVSPTAHYIMGGVKIDTTCRSNLDGLFVAGEDSCGVHGANRLGGNGVACSTVFGGVAGDHMADYIATCEAPTASISQAQDVIARVTAPFGRSGGEDVYELRDELKALMWEQVGLVRHAAGLEAAKKALEALQQRVQQAPVQGGTRLNAEWQEWLNVDSMCTVSQMIVASALAREESRGSHYRSDFPEPGDDSAVHNIYLQWDGERMRQWTEPVVFSRLKPPPLAAKIAEEAYVAQEGE</sequence>
<evidence type="ECO:0000313" key="10">
    <source>
        <dbReference type="Proteomes" id="UP000019141"/>
    </source>
</evidence>
<protein>
    <recommendedName>
        <fullName evidence="11">Fumarate reductase</fullName>
    </recommendedName>
</protein>
<keyword evidence="4" id="KW-0560">Oxidoreductase</keyword>
<evidence type="ECO:0000313" key="9">
    <source>
        <dbReference type="EMBL" id="ETX00717.1"/>
    </source>
</evidence>
<dbReference type="AlphaFoldDB" id="W4LTF2"/>
<feature type="domain" description="FAD-dependent oxidoreductase 2 FAD-binding" evidence="7">
    <location>
        <begin position="2"/>
        <end position="275"/>
    </location>
</feature>
<evidence type="ECO:0000259" key="8">
    <source>
        <dbReference type="Pfam" id="PF02910"/>
    </source>
</evidence>
<feature type="active site" description="Proton acceptor" evidence="5">
    <location>
        <position position="171"/>
    </location>
</feature>
<dbReference type="InterPro" id="IPR030664">
    <property type="entry name" value="SdhA/FrdA/AprA"/>
</dbReference>
<dbReference type="EMBL" id="AZHW01000313">
    <property type="protein sequence ID" value="ETX00717.1"/>
    <property type="molecule type" value="Genomic_DNA"/>
</dbReference>
<feature type="domain" description="Fumarate reductase/succinate dehydrogenase flavoprotein-like C-terminal" evidence="8">
    <location>
        <begin position="329"/>
        <end position="448"/>
    </location>
</feature>
<evidence type="ECO:0000256" key="1">
    <source>
        <dbReference type="ARBA" id="ARBA00001974"/>
    </source>
</evidence>
<dbReference type="Pfam" id="PF00890">
    <property type="entry name" value="FAD_binding_2"/>
    <property type="match status" value="1"/>
</dbReference>
<dbReference type="Proteomes" id="UP000019141">
    <property type="component" value="Unassembled WGS sequence"/>
</dbReference>
<dbReference type="SUPFAM" id="SSF51905">
    <property type="entry name" value="FAD/NAD(P)-binding domain"/>
    <property type="match status" value="1"/>
</dbReference>
<dbReference type="InterPro" id="IPR003953">
    <property type="entry name" value="FAD-dep_OxRdtase_2_FAD-bd"/>
</dbReference>
<organism evidence="9 10">
    <name type="scientific">Entotheonella factor</name>
    <dbReference type="NCBI Taxonomy" id="1429438"/>
    <lineage>
        <taxon>Bacteria</taxon>
        <taxon>Pseudomonadati</taxon>
        <taxon>Nitrospinota/Tectimicrobiota group</taxon>
        <taxon>Candidatus Tectimicrobiota</taxon>
        <taxon>Candidatus Entotheonellia</taxon>
        <taxon>Candidatus Entotheonellales</taxon>
        <taxon>Candidatus Entotheonellaceae</taxon>
        <taxon>Candidatus Entotheonella</taxon>
    </lineage>
</organism>
<evidence type="ECO:0000256" key="2">
    <source>
        <dbReference type="ARBA" id="ARBA00022630"/>
    </source>
</evidence>
<comment type="caution">
    <text evidence="9">The sequence shown here is derived from an EMBL/GenBank/DDBJ whole genome shotgun (WGS) entry which is preliminary data.</text>
</comment>
<dbReference type="InterPro" id="IPR015939">
    <property type="entry name" value="Fum_Rdtase/Succ_DH_flav-like_C"/>
</dbReference>
<reference evidence="9 10" key="1">
    <citation type="journal article" date="2014" name="Nature">
        <title>An environmental bacterial taxon with a large and distinct metabolic repertoire.</title>
        <authorList>
            <person name="Wilson M.C."/>
            <person name="Mori T."/>
            <person name="Ruckert C."/>
            <person name="Uria A.R."/>
            <person name="Helf M.J."/>
            <person name="Takada K."/>
            <person name="Gernert C."/>
            <person name="Steffens U.A."/>
            <person name="Heycke N."/>
            <person name="Schmitt S."/>
            <person name="Rinke C."/>
            <person name="Helfrich E.J."/>
            <person name="Brachmann A.O."/>
            <person name="Gurgui C."/>
            <person name="Wakimoto T."/>
            <person name="Kracht M."/>
            <person name="Crusemann M."/>
            <person name="Hentschel U."/>
            <person name="Abe I."/>
            <person name="Matsunaga S."/>
            <person name="Kalinowski J."/>
            <person name="Takeyama H."/>
            <person name="Piel J."/>
        </authorList>
    </citation>
    <scope>NUCLEOTIDE SEQUENCE [LARGE SCALE GENOMIC DNA]</scope>
    <source>
        <strain evidence="10">TSY1</strain>
    </source>
</reference>
<dbReference type="Pfam" id="PF02910">
    <property type="entry name" value="Succ_DH_flav_C"/>
    <property type="match status" value="1"/>
</dbReference>
<evidence type="ECO:0000256" key="3">
    <source>
        <dbReference type="ARBA" id="ARBA00022827"/>
    </source>
</evidence>
<dbReference type="FunFam" id="3.90.700.10:FF:000005">
    <property type="entry name" value="Succinate dehydrogenase flavoprotein subunit"/>
    <property type="match status" value="1"/>
</dbReference>
<gene>
    <name evidence="9" type="ORF">ETSY1_10245</name>
</gene>
<dbReference type="PIRSF" id="PIRSF000171">
    <property type="entry name" value="SDHA_APRA_LASPO"/>
    <property type="match status" value="1"/>
</dbReference>
<comment type="cofactor">
    <cofactor evidence="1">
        <name>FAD</name>
        <dbReference type="ChEBI" id="CHEBI:57692"/>
    </cofactor>
</comment>
<name>W4LTF2_ENTF1</name>
<evidence type="ECO:0000256" key="5">
    <source>
        <dbReference type="PIRSR" id="PIRSR000171-1"/>
    </source>
</evidence>
<dbReference type="Gene3D" id="3.50.50.60">
    <property type="entry name" value="FAD/NAD(P)-binding domain"/>
    <property type="match status" value="2"/>
</dbReference>
<evidence type="ECO:0000256" key="6">
    <source>
        <dbReference type="SAM" id="Coils"/>
    </source>
</evidence>
<dbReference type="InterPro" id="IPR027477">
    <property type="entry name" value="Succ_DH/fumarate_Rdtase_cat_sf"/>
</dbReference>
<proteinExistence type="predicted"/>